<dbReference type="Pfam" id="PF00293">
    <property type="entry name" value="NUDIX"/>
    <property type="match status" value="1"/>
</dbReference>
<name>K6PZ13_9FIRM</name>
<keyword evidence="2 3" id="KW-0378">Hydrolase</keyword>
<proteinExistence type="inferred from homology"/>
<dbReference type="InterPro" id="IPR020084">
    <property type="entry name" value="NUDIX_hydrolase_CS"/>
</dbReference>
<evidence type="ECO:0000259" key="4">
    <source>
        <dbReference type="PROSITE" id="PS51462"/>
    </source>
</evidence>
<dbReference type="Gene3D" id="3.90.79.10">
    <property type="entry name" value="Nucleoside Triphosphate Pyrophosphohydrolase"/>
    <property type="match status" value="1"/>
</dbReference>
<dbReference type="InterPro" id="IPR000086">
    <property type="entry name" value="NUDIX_hydrolase_dom"/>
</dbReference>
<dbReference type="RefSeq" id="WP_006904755.1">
    <property type="nucleotide sequence ID" value="NZ_JH976536.1"/>
</dbReference>
<evidence type="ECO:0000313" key="5">
    <source>
        <dbReference type="EMBL" id="EKP93809.1"/>
    </source>
</evidence>
<dbReference type="PRINTS" id="PR00502">
    <property type="entry name" value="NUDIXFAMILY"/>
</dbReference>
<protein>
    <submittedName>
        <fullName evidence="5">ADP-ribose pyrophosphatase</fullName>
    </submittedName>
</protein>
<evidence type="ECO:0000256" key="3">
    <source>
        <dbReference type="RuleBase" id="RU003476"/>
    </source>
</evidence>
<dbReference type="PROSITE" id="PS00893">
    <property type="entry name" value="NUDIX_BOX"/>
    <property type="match status" value="1"/>
</dbReference>
<dbReference type="GO" id="GO:0016787">
    <property type="term" value="F:hydrolase activity"/>
    <property type="evidence" value="ECO:0007669"/>
    <property type="project" value="UniProtKB-KW"/>
</dbReference>
<dbReference type="SUPFAM" id="SSF55811">
    <property type="entry name" value="Nudix"/>
    <property type="match status" value="1"/>
</dbReference>
<dbReference type="HOGENOM" id="CLU_1634517_0_0_9"/>
<reference evidence="5" key="1">
    <citation type="submission" date="2010-10" db="EMBL/GenBank/DDBJ databases">
        <authorList>
            <consortium name="US DOE Joint Genome Institute (JGI-PGF)"/>
            <person name="Lucas S."/>
            <person name="Copeland A."/>
            <person name="Lapidus A."/>
            <person name="Bruce D."/>
            <person name="Goodwin L."/>
            <person name="Pitluck S."/>
            <person name="Kyrpides N."/>
            <person name="Mavromatis K."/>
            <person name="Detter J.C."/>
            <person name="Han C."/>
            <person name="Land M."/>
            <person name="Hauser L."/>
            <person name="Markowitz V."/>
            <person name="Cheng J.-F."/>
            <person name="Hugenholtz P."/>
            <person name="Woyke T."/>
            <person name="Wu D."/>
            <person name="Pukall R."/>
            <person name="Wahrenburg C."/>
            <person name="Brambilla E."/>
            <person name="Klenk H.-P."/>
            <person name="Eisen J.A."/>
        </authorList>
    </citation>
    <scope>NUCLEOTIDE SEQUENCE [LARGE SCALE GENOMIC DNA]</scope>
    <source>
        <strain evidence="5">DSM 13965</strain>
    </source>
</reference>
<dbReference type="Proteomes" id="UP000005710">
    <property type="component" value="Unassembled WGS sequence"/>
</dbReference>
<dbReference type="PANTHER" id="PTHR43046:SF14">
    <property type="entry name" value="MUTT_NUDIX FAMILY PROTEIN"/>
    <property type="match status" value="1"/>
</dbReference>
<dbReference type="InterPro" id="IPR020476">
    <property type="entry name" value="Nudix_hydrolase"/>
</dbReference>
<dbReference type="eggNOG" id="COG1051">
    <property type="taxonomic scope" value="Bacteria"/>
</dbReference>
<gene>
    <name evidence="5" type="ORF">ThesuDRAFT_00053</name>
</gene>
<evidence type="ECO:0000256" key="1">
    <source>
        <dbReference type="ARBA" id="ARBA00001946"/>
    </source>
</evidence>
<dbReference type="OrthoDB" id="9810648at2"/>
<sequence length="167" mass="18652">MAGPGTAGPVPPVEVECWTLHGQRRRYPAEQVRFRPAVYGVAVDGGRVLLGRSAFTGRLDIPGGAVEPWESLEQALRREFREETGVEPEPIELFHFTENFFAFFNHPFHSLRFYYLVRVPAGATFTPQPGEVTEVSWVDLAMAPADAFAPGDREILEKAVRRAAGRR</sequence>
<accession>K6PZ13</accession>
<dbReference type="EMBL" id="AENY02000004">
    <property type="protein sequence ID" value="EKP93809.1"/>
    <property type="molecule type" value="Genomic_DNA"/>
</dbReference>
<dbReference type="PROSITE" id="PS51462">
    <property type="entry name" value="NUDIX"/>
    <property type="match status" value="1"/>
</dbReference>
<keyword evidence="6" id="KW-1185">Reference proteome</keyword>
<comment type="caution">
    <text evidence="5">The sequence shown here is derived from an EMBL/GenBank/DDBJ whole genome shotgun (WGS) entry which is preliminary data.</text>
</comment>
<dbReference type="PANTHER" id="PTHR43046">
    <property type="entry name" value="GDP-MANNOSE MANNOSYL HYDROLASE"/>
    <property type="match status" value="1"/>
</dbReference>
<comment type="cofactor">
    <cofactor evidence="1">
        <name>Mg(2+)</name>
        <dbReference type="ChEBI" id="CHEBI:18420"/>
    </cofactor>
</comment>
<evidence type="ECO:0000256" key="2">
    <source>
        <dbReference type="ARBA" id="ARBA00022801"/>
    </source>
</evidence>
<organism evidence="5 6">
    <name type="scientific">Thermaerobacter subterraneus DSM 13965</name>
    <dbReference type="NCBI Taxonomy" id="867903"/>
    <lineage>
        <taxon>Bacteria</taxon>
        <taxon>Bacillati</taxon>
        <taxon>Bacillota</taxon>
        <taxon>Clostridia</taxon>
        <taxon>Eubacteriales</taxon>
        <taxon>Clostridiales Family XVII. Incertae Sedis</taxon>
        <taxon>Thermaerobacter</taxon>
    </lineage>
</organism>
<evidence type="ECO:0000313" key="6">
    <source>
        <dbReference type="Proteomes" id="UP000005710"/>
    </source>
</evidence>
<dbReference type="AlphaFoldDB" id="K6PZ13"/>
<feature type="domain" description="Nudix hydrolase" evidence="4">
    <location>
        <begin position="33"/>
        <end position="161"/>
    </location>
</feature>
<dbReference type="CDD" id="cd02883">
    <property type="entry name" value="NUDIX_Hydrolase"/>
    <property type="match status" value="1"/>
</dbReference>
<dbReference type="STRING" id="867903.ThesuDRAFT_00053"/>
<reference evidence="5" key="2">
    <citation type="submission" date="2012-10" db="EMBL/GenBank/DDBJ databases">
        <title>Improved high-quality draft of Thermaerobacter subterraneus C21, DSM 13965.</title>
        <authorList>
            <consortium name="DOE Joint Genome Institute"/>
            <person name="Eisen J."/>
            <person name="Huntemann M."/>
            <person name="Wei C.-L."/>
            <person name="Han J."/>
            <person name="Detter J.C."/>
            <person name="Han C."/>
            <person name="Tapia R."/>
            <person name="Chen A."/>
            <person name="Kyrpides N."/>
            <person name="Mavromatis K."/>
            <person name="Markowitz V."/>
            <person name="Szeto E."/>
            <person name="Ivanova N."/>
            <person name="Mikhailova N."/>
            <person name="Ovchinnikova G."/>
            <person name="Pagani I."/>
            <person name="Pati A."/>
            <person name="Goodwin L."/>
            <person name="Nordberg H.P."/>
            <person name="Cantor M.N."/>
            <person name="Hua S.X."/>
            <person name="Woyke T."/>
            <person name="Eisen J."/>
            <person name="Klenk H.-P."/>
        </authorList>
    </citation>
    <scope>NUCLEOTIDE SEQUENCE [LARGE SCALE GENOMIC DNA]</scope>
    <source>
        <strain evidence="5">DSM 13965</strain>
    </source>
</reference>
<dbReference type="InterPro" id="IPR015797">
    <property type="entry name" value="NUDIX_hydrolase-like_dom_sf"/>
</dbReference>
<comment type="similarity">
    <text evidence="3">Belongs to the Nudix hydrolase family.</text>
</comment>